<proteinExistence type="predicted"/>
<dbReference type="Pfam" id="PF05425">
    <property type="entry name" value="CopD"/>
    <property type="match status" value="1"/>
</dbReference>
<dbReference type="AlphaFoldDB" id="A0A7K1FMQ1"/>
<keyword evidence="5 6" id="KW-0472">Membrane</keyword>
<dbReference type="EMBL" id="WLYK01000006">
    <property type="protein sequence ID" value="MTD15447.1"/>
    <property type="molecule type" value="Genomic_DNA"/>
</dbReference>
<organism evidence="8 9">
    <name type="scientific">Nakamurella alba</name>
    <dbReference type="NCBI Taxonomy" id="2665158"/>
    <lineage>
        <taxon>Bacteria</taxon>
        <taxon>Bacillati</taxon>
        <taxon>Actinomycetota</taxon>
        <taxon>Actinomycetes</taxon>
        <taxon>Nakamurellales</taxon>
        <taxon>Nakamurellaceae</taxon>
        <taxon>Nakamurella</taxon>
    </lineage>
</organism>
<dbReference type="RefSeq" id="WP_154769700.1">
    <property type="nucleotide sequence ID" value="NZ_WLYK01000006.1"/>
</dbReference>
<feature type="transmembrane region" description="Helical" evidence="6">
    <location>
        <begin position="88"/>
        <end position="109"/>
    </location>
</feature>
<dbReference type="PANTHER" id="PTHR34820:SF4">
    <property type="entry name" value="INNER MEMBRANE PROTEIN YEBZ"/>
    <property type="match status" value="1"/>
</dbReference>
<evidence type="ECO:0000256" key="2">
    <source>
        <dbReference type="ARBA" id="ARBA00022475"/>
    </source>
</evidence>
<evidence type="ECO:0000313" key="8">
    <source>
        <dbReference type="EMBL" id="MTD15447.1"/>
    </source>
</evidence>
<feature type="transmembrane region" description="Helical" evidence="6">
    <location>
        <begin position="46"/>
        <end position="67"/>
    </location>
</feature>
<dbReference type="GO" id="GO:0006825">
    <property type="term" value="P:copper ion transport"/>
    <property type="evidence" value="ECO:0007669"/>
    <property type="project" value="InterPro"/>
</dbReference>
<dbReference type="PANTHER" id="PTHR34820">
    <property type="entry name" value="INNER MEMBRANE PROTEIN YEBZ"/>
    <property type="match status" value="1"/>
</dbReference>
<feature type="transmembrane region" description="Helical" evidence="6">
    <location>
        <begin position="268"/>
        <end position="292"/>
    </location>
</feature>
<evidence type="ECO:0000256" key="1">
    <source>
        <dbReference type="ARBA" id="ARBA00004651"/>
    </source>
</evidence>
<dbReference type="Proteomes" id="UP000460221">
    <property type="component" value="Unassembled WGS sequence"/>
</dbReference>
<evidence type="ECO:0000256" key="5">
    <source>
        <dbReference type="ARBA" id="ARBA00023136"/>
    </source>
</evidence>
<feature type="transmembrane region" description="Helical" evidence="6">
    <location>
        <begin position="196"/>
        <end position="218"/>
    </location>
</feature>
<keyword evidence="2" id="KW-1003">Cell membrane</keyword>
<evidence type="ECO:0000256" key="6">
    <source>
        <dbReference type="SAM" id="Phobius"/>
    </source>
</evidence>
<comment type="caution">
    <text evidence="8">The sequence shown here is derived from an EMBL/GenBank/DDBJ whole genome shotgun (WGS) entry which is preliminary data.</text>
</comment>
<feature type="domain" description="Copper resistance protein D" evidence="7">
    <location>
        <begin position="222"/>
        <end position="325"/>
    </location>
</feature>
<evidence type="ECO:0000259" key="7">
    <source>
        <dbReference type="Pfam" id="PF05425"/>
    </source>
</evidence>
<dbReference type="InterPro" id="IPR008457">
    <property type="entry name" value="Cu-R_CopD_dom"/>
</dbReference>
<protein>
    <submittedName>
        <fullName evidence="8">Copper resistance protein CopD</fullName>
    </submittedName>
</protein>
<feature type="transmembrane region" description="Helical" evidence="6">
    <location>
        <begin position="163"/>
        <end position="184"/>
    </location>
</feature>
<accession>A0A7K1FMQ1</accession>
<reference evidence="8 9" key="1">
    <citation type="submission" date="2019-11" db="EMBL/GenBank/DDBJ databases">
        <authorList>
            <person name="Jiang L.-Q."/>
        </authorList>
    </citation>
    <scope>NUCLEOTIDE SEQUENCE [LARGE SCALE GENOMIC DNA]</scope>
    <source>
        <strain evidence="8 9">YIM 132087</strain>
    </source>
</reference>
<dbReference type="InterPro" id="IPR032694">
    <property type="entry name" value="CopC/D"/>
</dbReference>
<feature type="transmembrane region" description="Helical" evidence="6">
    <location>
        <begin position="129"/>
        <end position="151"/>
    </location>
</feature>
<feature type="transmembrane region" description="Helical" evidence="6">
    <location>
        <begin position="230"/>
        <end position="248"/>
    </location>
</feature>
<keyword evidence="9" id="KW-1185">Reference proteome</keyword>
<name>A0A7K1FMQ1_9ACTN</name>
<dbReference type="GO" id="GO:0005886">
    <property type="term" value="C:plasma membrane"/>
    <property type="evidence" value="ECO:0007669"/>
    <property type="project" value="UniProtKB-SubCell"/>
</dbReference>
<evidence type="ECO:0000313" key="9">
    <source>
        <dbReference type="Proteomes" id="UP000460221"/>
    </source>
</evidence>
<evidence type="ECO:0000256" key="4">
    <source>
        <dbReference type="ARBA" id="ARBA00022989"/>
    </source>
</evidence>
<keyword evidence="4 6" id="KW-1133">Transmembrane helix</keyword>
<comment type="subcellular location">
    <subcellularLocation>
        <location evidence="1">Cell membrane</location>
        <topology evidence="1">Multi-pass membrane protein</topology>
    </subcellularLocation>
</comment>
<evidence type="ECO:0000256" key="3">
    <source>
        <dbReference type="ARBA" id="ARBA00022692"/>
    </source>
</evidence>
<keyword evidence="3 6" id="KW-0812">Transmembrane</keyword>
<gene>
    <name evidence="8" type="ORF">GIS00_16045</name>
</gene>
<sequence length="333" mass="34991">MLTGLGSFAALLVGAALVAALIGTATLSTAVPEGIEDPGPVVHYGIPVVRMLLDLGAVATAGLALLAKLVGFDRPDRTEPVIAPTRRLAVWTSALWGISALLAIVLLTVELGGTPTPASIWNYISSIAAGKGLLLSAGCAVLSIWLSVLAVRHGERVPAELRVGVALFGLLPLPLTGHASNWYYHDLTMISMELHVVAATAWAGGLAAVIIFLIRQPVLLAQTLPRFSKLATWCVLVVGVTGVLNGLIELALSPITALPGSLFTTRYGLLILAKTLCMVLVAVTAAVIRYRLLPRIIRRERTAVTFWAGWELVVLAVAFGVAVVLTRTPVTSL</sequence>
<feature type="transmembrane region" description="Helical" evidence="6">
    <location>
        <begin position="304"/>
        <end position="325"/>
    </location>
</feature>